<reference evidence="1" key="1">
    <citation type="submission" date="2020-12" db="EMBL/GenBank/DDBJ databases">
        <title>WGS assembly of Carya illinoinensis cv. Pawnee.</title>
        <authorList>
            <person name="Platts A."/>
            <person name="Shu S."/>
            <person name="Wright S."/>
            <person name="Barry K."/>
            <person name="Edger P."/>
            <person name="Pires J.C."/>
            <person name="Schmutz J."/>
        </authorList>
    </citation>
    <scope>NUCLEOTIDE SEQUENCE</scope>
    <source>
        <tissue evidence="1">Leaf</tissue>
    </source>
</reference>
<sequence>MFNFCTSWRGFLVASAEWSTCKGFLVASSMCTLVICVFDHELHEEI</sequence>
<dbReference type="Proteomes" id="UP000811609">
    <property type="component" value="Chromosome 14"/>
</dbReference>
<dbReference type="EMBL" id="CM031822">
    <property type="protein sequence ID" value="KAG6628862.1"/>
    <property type="molecule type" value="Genomic_DNA"/>
</dbReference>
<protein>
    <submittedName>
        <fullName evidence="1">Uncharacterized protein</fullName>
    </submittedName>
</protein>
<evidence type="ECO:0000313" key="1">
    <source>
        <dbReference type="EMBL" id="KAG6628862.1"/>
    </source>
</evidence>
<gene>
    <name evidence="1" type="ORF">CIPAW_14G041900</name>
</gene>
<name>A0A8T1NGB1_CARIL</name>
<evidence type="ECO:0000313" key="2">
    <source>
        <dbReference type="Proteomes" id="UP000811609"/>
    </source>
</evidence>
<proteinExistence type="predicted"/>
<organism evidence="1 2">
    <name type="scientific">Carya illinoinensis</name>
    <name type="common">Pecan</name>
    <dbReference type="NCBI Taxonomy" id="32201"/>
    <lineage>
        <taxon>Eukaryota</taxon>
        <taxon>Viridiplantae</taxon>
        <taxon>Streptophyta</taxon>
        <taxon>Embryophyta</taxon>
        <taxon>Tracheophyta</taxon>
        <taxon>Spermatophyta</taxon>
        <taxon>Magnoliopsida</taxon>
        <taxon>eudicotyledons</taxon>
        <taxon>Gunneridae</taxon>
        <taxon>Pentapetalae</taxon>
        <taxon>rosids</taxon>
        <taxon>fabids</taxon>
        <taxon>Fagales</taxon>
        <taxon>Juglandaceae</taxon>
        <taxon>Carya</taxon>
    </lineage>
</organism>
<comment type="caution">
    <text evidence="1">The sequence shown here is derived from an EMBL/GenBank/DDBJ whole genome shotgun (WGS) entry which is preliminary data.</text>
</comment>
<dbReference type="AlphaFoldDB" id="A0A8T1NGB1"/>
<accession>A0A8T1NGB1</accession>
<keyword evidence="2" id="KW-1185">Reference proteome</keyword>